<accession>A0A2G8YA40</accession>
<name>A0A2G8YA40_TOXGO</name>
<feature type="compositionally biased region" description="Low complexity" evidence="1">
    <location>
        <begin position="90"/>
        <end position="113"/>
    </location>
</feature>
<protein>
    <submittedName>
        <fullName evidence="2">Uncharacterized protein</fullName>
    </submittedName>
</protein>
<feature type="compositionally biased region" description="Basic residues" evidence="1">
    <location>
        <begin position="196"/>
        <end position="205"/>
    </location>
</feature>
<dbReference type="VEuPathDB" id="ToxoDB:TGCOUG_391780"/>
<evidence type="ECO:0000313" key="3">
    <source>
        <dbReference type="Proteomes" id="UP000236343"/>
    </source>
</evidence>
<sequence>MSPKDSVKTHFFRDSESLVHLPVVQLRGLDVLGRLQREPPAGAAALPALEAAGPWLAKAAKPEGEAPVEPKPVPGAVEAPKPEKEETADEGNAPPAGNAEGAAAAPDAPAGVKENGEDAKEDDEDANEDDEEGNEDDEEGNEDDEDAKEDDEDANEDDEEENEEEKKPEPVEFCAAKAAKPPPVGAVTVENAAKPPPRKTKSRKR</sequence>
<evidence type="ECO:0000313" key="2">
    <source>
        <dbReference type="EMBL" id="PIM04135.1"/>
    </source>
</evidence>
<dbReference type="Proteomes" id="UP000236343">
    <property type="component" value="Unassembled WGS sequence"/>
</dbReference>
<gene>
    <name evidence="2" type="ORF">TGCOUG_391780</name>
</gene>
<dbReference type="AlphaFoldDB" id="A0A2G8YA40"/>
<comment type="caution">
    <text evidence="2">The sequence shown here is derived from an EMBL/GenBank/DDBJ whole genome shotgun (WGS) entry which is preliminary data.</text>
</comment>
<organism evidence="2 3">
    <name type="scientific">Toxoplasma gondii COUG</name>
    <dbReference type="NCBI Taxonomy" id="1074873"/>
    <lineage>
        <taxon>Eukaryota</taxon>
        <taxon>Sar</taxon>
        <taxon>Alveolata</taxon>
        <taxon>Apicomplexa</taxon>
        <taxon>Conoidasida</taxon>
        <taxon>Coccidia</taxon>
        <taxon>Eucoccidiorida</taxon>
        <taxon>Eimeriorina</taxon>
        <taxon>Sarcocystidae</taxon>
        <taxon>Toxoplasma</taxon>
    </lineage>
</organism>
<proteinExistence type="predicted"/>
<feature type="region of interest" description="Disordered" evidence="1">
    <location>
        <begin position="57"/>
        <end position="205"/>
    </location>
</feature>
<reference evidence="2 3" key="1">
    <citation type="journal article" date="2016" name="Nat. Commun.">
        <title>Local admixture of amplified and diversified secreted pathogenesis determinants shapes mosaic Toxoplasma gondii genomes.</title>
        <authorList>
            <person name="Lorenzi H."/>
            <person name="Khan A."/>
            <person name="Behnke M.S."/>
            <person name="Namasivayam S."/>
            <person name="Swapna L.S."/>
            <person name="Hadjithomas M."/>
            <person name="Karamycheva S."/>
            <person name="Pinney D."/>
            <person name="Brunk B.P."/>
            <person name="Ajioka J.W."/>
            <person name="Ajzenberg D."/>
            <person name="Boothroyd J.C."/>
            <person name="Boyle J.P."/>
            <person name="Darde M.L."/>
            <person name="Diaz-Miranda M.A."/>
            <person name="Dubey J.P."/>
            <person name="Fritz H.M."/>
            <person name="Gennari S.M."/>
            <person name="Gregory B.D."/>
            <person name="Kim K."/>
            <person name="Saeij J.P."/>
            <person name="Su C."/>
            <person name="White M.W."/>
            <person name="Zhu X.Q."/>
            <person name="Howe D.K."/>
            <person name="Rosenthal B.M."/>
            <person name="Grigg M.E."/>
            <person name="Parkinson J."/>
            <person name="Liu L."/>
            <person name="Kissinger J.C."/>
            <person name="Roos D.S."/>
            <person name="Sibley L.D."/>
        </authorList>
    </citation>
    <scope>NUCLEOTIDE SEQUENCE [LARGE SCALE GENOMIC DNA]</scope>
    <source>
        <strain evidence="2 3">COUG</strain>
    </source>
</reference>
<dbReference type="EMBL" id="AGQR02000519">
    <property type="protein sequence ID" value="PIM04135.1"/>
    <property type="molecule type" value="Genomic_DNA"/>
</dbReference>
<feature type="compositionally biased region" description="Acidic residues" evidence="1">
    <location>
        <begin position="119"/>
        <end position="163"/>
    </location>
</feature>
<evidence type="ECO:0000256" key="1">
    <source>
        <dbReference type="SAM" id="MobiDB-lite"/>
    </source>
</evidence>